<dbReference type="AlphaFoldDB" id="A0A427XR10"/>
<dbReference type="GeneID" id="39593298"/>
<comment type="caution">
    <text evidence="1">The sequence shown here is derived from an EMBL/GenBank/DDBJ whole genome shotgun (WGS) entry which is preliminary data.</text>
</comment>
<evidence type="ECO:0000313" key="1">
    <source>
        <dbReference type="EMBL" id="RSH81312.1"/>
    </source>
</evidence>
<dbReference type="Proteomes" id="UP000279236">
    <property type="component" value="Unassembled WGS sequence"/>
</dbReference>
<proteinExistence type="predicted"/>
<keyword evidence="2" id="KW-1185">Reference proteome</keyword>
<sequence length="223" mass="25262">MAWSRVLGVPAEVELDGSPYQPLDASPPPPADYDVVDDTMFMLALFDKVHEITWYARLRLVLDSKGTRQTYLQWTTWTDDVISQTYETACTRLSHTPGRVRPPPEFDEVYWFVRDALDQWADKWDLVACPPPRPVNYMPFPTRVLGRFAAQYEAHSYTEILDVPGAEPRLVVVPACPDVPPPWQPVEEGDVFTACGLAHALAQKDTYRVTLDAFLDDVEHAAL</sequence>
<accession>A0A427XR10</accession>
<evidence type="ECO:0000313" key="2">
    <source>
        <dbReference type="Proteomes" id="UP000279236"/>
    </source>
</evidence>
<gene>
    <name evidence="1" type="ORF">EHS24_008755</name>
</gene>
<name>A0A427XR10_9TREE</name>
<organism evidence="1 2">
    <name type="scientific">Apiotrichum porosum</name>
    <dbReference type="NCBI Taxonomy" id="105984"/>
    <lineage>
        <taxon>Eukaryota</taxon>
        <taxon>Fungi</taxon>
        <taxon>Dikarya</taxon>
        <taxon>Basidiomycota</taxon>
        <taxon>Agaricomycotina</taxon>
        <taxon>Tremellomycetes</taxon>
        <taxon>Trichosporonales</taxon>
        <taxon>Trichosporonaceae</taxon>
        <taxon>Apiotrichum</taxon>
    </lineage>
</organism>
<reference evidence="1 2" key="1">
    <citation type="submission" date="2018-11" db="EMBL/GenBank/DDBJ databases">
        <title>Genome sequence of Apiotrichum porosum DSM 27194.</title>
        <authorList>
            <person name="Aliyu H."/>
            <person name="Gorte O."/>
            <person name="Ochsenreither K."/>
        </authorList>
    </citation>
    <scope>NUCLEOTIDE SEQUENCE [LARGE SCALE GENOMIC DNA]</scope>
    <source>
        <strain evidence="1 2">DSM 27194</strain>
    </source>
</reference>
<dbReference type="EMBL" id="RSCE01000007">
    <property type="protein sequence ID" value="RSH81312.1"/>
    <property type="molecule type" value="Genomic_DNA"/>
</dbReference>
<protein>
    <submittedName>
        <fullName evidence="1">Uncharacterized protein</fullName>
    </submittedName>
</protein>
<dbReference type="RefSeq" id="XP_028476031.1">
    <property type="nucleotide sequence ID" value="XM_028624057.1"/>
</dbReference>
<dbReference type="OrthoDB" id="10504460at2759"/>